<keyword evidence="6 12" id="KW-0408">Iron</keyword>
<feature type="binding site" evidence="12">
    <location>
        <position position="79"/>
    </location>
    <ligand>
        <name>GTP</name>
        <dbReference type="ChEBI" id="CHEBI:37565"/>
    </ligand>
</feature>
<evidence type="ECO:0000256" key="2">
    <source>
        <dbReference type="ARBA" id="ARBA00022485"/>
    </source>
</evidence>
<evidence type="ECO:0000256" key="4">
    <source>
        <dbReference type="ARBA" id="ARBA00022723"/>
    </source>
</evidence>
<dbReference type="InterPro" id="IPR050105">
    <property type="entry name" value="MoCo_biosynth_MoaA/MoaC"/>
</dbReference>
<dbReference type="SFLD" id="SFLDG01067">
    <property type="entry name" value="SPASM/twitch_domain_containing"/>
    <property type="match status" value="1"/>
</dbReference>
<dbReference type="SFLD" id="SFLDS00029">
    <property type="entry name" value="Radical_SAM"/>
    <property type="match status" value="1"/>
</dbReference>
<accession>A0A917PJP1</accession>
<dbReference type="PANTHER" id="PTHR22960">
    <property type="entry name" value="MOLYBDOPTERIN COFACTOR SYNTHESIS PROTEIN A"/>
    <property type="match status" value="1"/>
</dbReference>
<evidence type="ECO:0000256" key="8">
    <source>
        <dbReference type="ARBA" id="ARBA00023134"/>
    </source>
</evidence>
<evidence type="ECO:0000259" key="14">
    <source>
        <dbReference type="PROSITE" id="PS51918"/>
    </source>
</evidence>
<feature type="binding site" evidence="12">
    <location>
        <position position="265"/>
    </location>
    <ligand>
        <name>[4Fe-4S] cluster</name>
        <dbReference type="ChEBI" id="CHEBI:49883"/>
        <label>2</label>
        <note>4Fe-4S-substrate</note>
    </ligand>
</feature>
<dbReference type="NCBIfam" id="TIGR02666">
    <property type="entry name" value="moaA"/>
    <property type="match status" value="1"/>
</dbReference>
<dbReference type="InterPro" id="IPR010505">
    <property type="entry name" value="MoaA_twitch"/>
</dbReference>
<name>A0A917PJP1_9DEIO</name>
<evidence type="ECO:0000256" key="13">
    <source>
        <dbReference type="SAM" id="MobiDB-lite"/>
    </source>
</evidence>
<proteinExistence type="inferred from homology"/>
<dbReference type="PROSITE" id="PS01305">
    <property type="entry name" value="MOAA_NIFB_PQQE"/>
    <property type="match status" value="1"/>
</dbReference>
<keyword evidence="3 12" id="KW-0949">S-adenosyl-L-methionine</keyword>
<dbReference type="GO" id="GO:0046872">
    <property type="term" value="F:metal ion binding"/>
    <property type="evidence" value="ECO:0007669"/>
    <property type="project" value="UniProtKB-KW"/>
</dbReference>
<sequence length="341" mass="36959">MLAGVPSNSVSPLTDVLGRPLRDLRLSVTDRCNLRCTYCMPAEVFGPDFAFLPRTELLSFEELERLTRVFVAGGVQKLRLTGGEPLLRRDLPDLIARLVRIEGVQDIAMTTNGLLLPRLAADLKAAGLRRVTVSLDSVDPEVFGRMNGLGVHPDRVLDGIEAALAAGLGVKVNTVVQRGVNDAALGELWAALRDRAVLRFIEFMDVGNHNGWNLDAVVPPREVLARLGGDFRPVDAQYRGEVASRWVDAEGHEAGLITSVTRPFCGDCTRARLSAVGVLYTCLFATGGLDLRSPLRDGASDGELAALLAGTWSARRDRYSEERGEATHADRPKVEMSHIGG</sequence>
<dbReference type="InterPro" id="IPR040064">
    <property type="entry name" value="MoaA-like"/>
</dbReference>
<feature type="binding site" evidence="12">
    <location>
        <position position="282"/>
    </location>
    <ligand>
        <name>[4Fe-4S] cluster</name>
        <dbReference type="ChEBI" id="CHEBI:49883"/>
        <label>2</label>
        <note>4Fe-4S-substrate</note>
    </ligand>
</feature>
<dbReference type="SFLD" id="SFLDG01386">
    <property type="entry name" value="main_SPASM_domain-containing"/>
    <property type="match status" value="1"/>
</dbReference>
<evidence type="ECO:0000256" key="1">
    <source>
        <dbReference type="ARBA" id="ARBA00012167"/>
    </source>
</evidence>
<feature type="binding site" evidence="12">
    <location>
        <position position="171"/>
    </location>
    <ligand>
        <name>GTP</name>
        <dbReference type="ChEBI" id="CHEBI:37565"/>
    </ligand>
</feature>
<dbReference type="Pfam" id="PF04055">
    <property type="entry name" value="Radical_SAM"/>
    <property type="match status" value="1"/>
</dbReference>
<gene>
    <name evidence="12 15" type="primary">moaA</name>
    <name evidence="15" type="ORF">GCM10008939_26730</name>
</gene>
<feature type="binding site" evidence="12">
    <location>
        <position position="39"/>
    </location>
    <ligand>
        <name>[4Fe-4S] cluster</name>
        <dbReference type="ChEBI" id="CHEBI:49883"/>
        <label>1</label>
        <note>4Fe-4S-S-AdoMet</note>
    </ligand>
</feature>
<feature type="binding site" evidence="12">
    <location>
        <position position="32"/>
    </location>
    <ligand>
        <name>[4Fe-4S] cluster</name>
        <dbReference type="ChEBI" id="CHEBI:49883"/>
        <label>1</label>
        <note>4Fe-4S-S-AdoMet</note>
    </ligand>
</feature>
<dbReference type="PANTHER" id="PTHR22960:SF0">
    <property type="entry name" value="MOLYBDENUM COFACTOR BIOSYNTHESIS PROTEIN 1"/>
    <property type="match status" value="1"/>
</dbReference>
<dbReference type="CDD" id="cd21117">
    <property type="entry name" value="Twitch_MoaA"/>
    <property type="match status" value="1"/>
</dbReference>
<dbReference type="InterPro" id="IPR007197">
    <property type="entry name" value="rSAM"/>
</dbReference>
<dbReference type="InterPro" id="IPR058240">
    <property type="entry name" value="rSAM_sf"/>
</dbReference>
<dbReference type="InterPro" id="IPR013483">
    <property type="entry name" value="MoaA"/>
</dbReference>
<comment type="caution">
    <text evidence="15">The sequence shown here is derived from an EMBL/GenBank/DDBJ whole genome shotgun (WGS) entry which is preliminary data.</text>
</comment>
<evidence type="ECO:0000256" key="6">
    <source>
        <dbReference type="ARBA" id="ARBA00023004"/>
    </source>
</evidence>
<comment type="cofactor">
    <cofactor evidence="12">
        <name>[4Fe-4S] cluster</name>
        <dbReference type="ChEBI" id="CHEBI:49883"/>
    </cofactor>
    <text evidence="12">Binds 2 [4Fe-4S] clusters. Binds 1 [4Fe-4S] cluster coordinated with 3 cysteines and an exchangeable S-adenosyl-L-methionine and 1 [4Fe-4S] cluster coordinated with 3 cysteines and the GTP-derived substrate.</text>
</comment>
<keyword evidence="7 12" id="KW-0411">Iron-sulfur</keyword>
<feature type="binding site" evidence="12">
    <location>
        <position position="25"/>
    </location>
    <ligand>
        <name>GTP</name>
        <dbReference type="ChEBI" id="CHEBI:37565"/>
    </ligand>
</feature>
<keyword evidence="4 12" id="KW-0479">Metal-binding</keyword>
<feature type="binding site" evidence="12">
    <location>
        <position position="83"/>
    </location>
    <ligand>
        <name>S-adenosyl-L-methionine</name>
        <dbReference type="ChEBI" id="CHEBI:59789"/>
    </ligand>
</feature>
<evidence type="ECO:0000313" key="15">
    <source>
        <dbReference type="EMBL" id="GGJ81361.1"/>
    </source>
</evidence>
<comment type="function">
    <text evidence="12">Catalyzes the cyclization of GTP to (8S)-3',8-cyclo-7,8-dihydroguanosine 5'-triphosphate.</text>
</comment>
<dbReference type="SUPFAM" id="SSF102114">
    <property type="entry name" value="Radical SAM enzymes"/>
    <property type="match status" value="1"/>
</dbReference>
<dbReference type="EC" id="4.1.99.22" evidence="1 12"/>
<feature type="binding site" evidence="12">
    <location>
        <position position="36"/>
    </location>
    <ligand>
        <name>[4Fe-4S] cluster</name>
        <dbReference type="ChEBI" id="CHEBI:49883"/>
        <label>1</label>
        <note>4Fe-4S-S-AdoMet</note>
    </ligand>
</feature>
<evidence type="ECO:0000256" key="12">
    <source>
        <dbReference type="HAMAP-Rule" id="MF_01225"/>
    </source>
</evidence>
<dbReference type="GO" id="GO:0006777">
    <property type="term" value="P:Mo-molybdopterin cofactor biosynthetic process"/>
    <property type="evidence" value="ECO:0007669"/>
    <property type="project" value="UniProtKB-UniRule"/>
</dbReference>
<keyword evidence="8 12" id="KW-0342">GTP-binding</keyword>
<reference evidence="15" key="2">
    <citation type="submission" date="2020-09" db="EMBL/GenBank/DDBJ databases">
        <authorList>
            <person name="Sun Q."/>
            <person name="Ohkuma M."/>
        </authorList>
    </citation>
    <scope>NUCLEOTIDE SEQUENCE</scope>
    <source>
        <strain evidence="15">JCM 14371</strain>
    </source>
</reference>
<organism evidence="15 16">
    <name type="scientific">Deinococcus aquiradiocola</name>
    <dbReference type="NCBI Taxonomy" id="393059"/>
    <lineage>
        <taxon>Bacteria</taxon>
        <taxon>Thermotogati</taxon>
        <taxon>Deinococcota</taxon>
        <taxon>Deinococci</taxon>
        <taxon>Deinococcales</taxon>
        <taxon>Deinococcaceae</taxon>
        <taxon>Deinococcus</taxon>
    </lineage>
</organism>
<evidence type="ECO:0000256" key="9">
    <source>
        <dbReference type="ARBA" id="ARBA00023150"/>
    </source>
</evidence>
<feature type="region of interest" description="Disordered" evidence="13">
    <location>
        <begin position="319"/>
        <end position="341"/>
    </location>
</feature>
<dbReference type="PROSITE" id="PS51918">
    <property type="entry name" value="RADICAL_SAM"/>
    <property type="match status" value="1"/>
</dbReference>
<evidence type="ECO:0000313" key="16">
    <source>
        <dbReference type="Proteomes" id="UP000635726"/>
    </source>
</evidence>
<dbReference type="GO" id="GO:0005525">
    <property type="term" value="F:GTP binding"/>
    <property type="evidence" value="ECO:0007669"/>
    <property type="project" value="UniProtKB-UniRule"/>
</dbReference>
<keyword evidence="5 12" id="KW-0547">Nucleotide-binding</keyword>
<dbReference type="Pfam" id="PF06463">
    <property type="entry name" value="Mob_synth_C"/>
    <property type="match status" value="1"/>
</dbReference>
<feature type="domain" description="Radical SAM core" evidence="14">
    <location>
        <begin position="16"/>
        <end position="235"/>
    </location>
</feature>
<reference evidence="15" key="1">
    <citation type="journal article" date="2014" name="Int. J. Syst. Evol. Microbiol.">
        <title>Complete genome sequence of Corynebacterium casei LMG S-19264T (=DSM 44701T), isolated from a smear-ripened cheese.</title>
        <authorList>
            <consortium name="US DOE Joint Genome Institute (JGI-PGF)"/>
            <person name="Walter F."/>
            <person name="Albersmeier A."/>
            <person name="Kalinowski J."/>
            <person name="Ruckert C."/>
        </authorList>
    </citation>
    <scope>NUCLEOTIDE SEQUENCE</scope>
    <source>
        <strain evidence="15">JCM 14371</strain>
    </source>
</reference>
<comment type="catalytic activity">
    <reaction evidence="11 12">
        <text>GTP + AH2 + S-adenosyl-L-methionine = (8S)-3',8-cyclo-7,8-dihydroguanosine 5'-triphosphate + 5'-deoxyadenosine + L-methionine + A + H(+)</text>
        <dbReference type="Rhea" id="RHEA:49576"/>
        <dbReference type="ChEBI" id="CHEBI:13193"/>
        <dbReference type="ChEBI" id="CHEBI:15378"/>
        <dbReference type="ChEBI" id="CHEBI:17319"/>
        <dbReference type="ChEBI" id="CHEBI:17499"/>
        <dbReference type="ChEBI" id="CHEBI:37565"/>
        <dbReference type="ChEBI" id="CHEBI:57844"/>
        <dbReference type="ChEBI" id="CHEBI:59789"/>
        <dbReference type="ChEBI" id="CHEBI:131766"/>
        <dbReference type="EC" id="4.1.99.22"/>
    </reaction>
</comment>
<keyword evidence="9 12" id="KW-0501">Molybdenum cofactor biosynthesis</keyword>
<comment type="pathway">
    <text evidence="12">Cofactor biosynthesis; molybdopterin biosynthesis.</text>
</comment>
<feature type="binding site" evidence="12">
    <location>
        <position position="204"/>
    </location>
    <ligand>
        <name>S-adenosyl-L-methionine</name>
        <dbReference type="ChEBI" id="CHEBI:59789"/>
    </ligand>
</feature>
<dbReference type="InterPro" id="IPR013785">
    <property type="entry name" value="Aldolase_TIM"/>
</dbReference>
<evidence type="ECO:0000256" key="10">
    <source>
        <dbReference type="ARBA" id="ARBA00023239"/>
    </source>
</evidence>
<dbReference type="HAMAP" id="MF_01225_B">
    <property type="entry name" value="MoaA_B"/>
    <property type="match status" value="1"/>
</dbReference>
<keyword evidence="2 12" id="KW-0004">4Fe-4S</keyword>
<evidence type="ECO:0000256" key="7">
    <source>
        <dbReference type="ARBA" id="ARBA00023014"/>
    </source>
</evidence>
<feature type="binding site" evidence="12">
    <location>
        <position position="268"/>
    </location>
    <ligand>
        <name>[4Fe-4S] cluster</name>
        <dbReference type="ChEBI" id="CHEBI:49883"/>
        <label>2</label>
        <note>4Fe-4S-substrate</note>
    </ligand>
</feature>
<keyword evidence="16" id="KW-1185">Reference proteome</keyword>
<dbReference type="CDD" id="cd01335">
    <property type="entry name" value="Radical_SAM"/>
    <property type="match status" value="1"/>
</dbReference>
<keyword evidence="10 12" id="KW-0456">Lyase</keyword>
<dbReference type="SMART" id="SM00729">
    <property type="entry name" value="Elp3"/>
    <property type="match status" value="1"/>
</dbReference>
<dbReference type="SFLD" id="SFLDG01383">
    <property type="entry name" value="cyclic_pyranopterin_phosphate"/>
    <property type="match status" value="1"/>
</dbReference>
<dbReference type="InterPro" id="IPR006638">
    <property type="entry name" value="Elp3/MiaA/NifB-like_rSAM"/>
</dbReference>
<evidence type="ECO:0000256" key="5">
    <source>
        <dbReference type="ARBA" id="ARBA00022741"/>
    </source>
</evidence>
<dbReference type="InterPro" id="IPR000385">
    <property type="entry name" value="MoaA_NifB_PqqE_Fe-S-bd_CS"/>
</dbReference>
<evidence type="ECO:0000256" key="3">
    <source>
        <dbReference type="ARBA" id="ARBA00022691"/>
    </source>
</evidence>
<dbReference type="Gene3D" id="3.20.20.70">
    <property type="entry name" value="Aldolase class I"/>
    <property type="match status" value="1"/>
</dbReference>
<dbReference type="GO" id="GO:0051539">
    <property type="term" value="F:4 iron, 4 sulfur cluster binding"/>
    <property type="evidence" value="ECO:0007669"/>
    <property type="project" value="UniProtKB-UniRule"/>
</dbReference>
<dbReference type="AlphaFoldDB" id="A0A917PJP1"/>
<protein>
    <recommendedName>
        <fullName evidence="1 12">GTP 3',8-cyclase</fullName>
        <ecNumber evidence="1 12">4.1.99.22</ecNumber>
    </recommendedName>
    <alternativeName>
        <fullName evidence="12">Molybdenum cofactor biosynthesis protein A</fullName>
    </alternativeName>
</protein>
<feature type="binding site" evidence="12">
    <location>
        <position position="38"/>
    </location>
    <ligand>
        <name>S-adenosyl-L-methionine</name>
        <dbReference type="ChEBI" id="CHEBI:59789"/>
    </ligand>
</feature>
<feature type="binding site" evidence="12">
    <location>
        <position position="110"/>
    </location>
    <ligand>
        <name>GTP</name>
        <dbReference type="ChEBI" id="CHEBI:37565"/>
    </ligand>
</feature>
<comment type="subunit">
    <text evidence="12">Monomer and homodimer.</text>
</comment>
<dbReference type="GO" id="GO:0061798">
    <property type="term" value="F:GTP 3',8'-cyclase activity"/>
    <property type="evidence" value="ECO:0007669"/>
    <property type="project" value="UniProtKB-UniRule"/>
</dbReference>
<dbReference type="Proteomes" id="UP000635726">
    <property type="component" value="Unassembled WGS sequence"/>
</dbReference>
<dbReference type="GO" id="GO:1904047">
    <property type="term" value="F:S-adenosyl-L-methionine binding"/>
    <property type="evidence" value="ECO:0007669"/>
    <property type="project" value="UniProtKB-UniRule"/>
</dbReference>
<feature type="binding site" evidence="12">
    <location>
        <begin position="270"/>
        <end position="272"/>
    </location>
    <ligand>
        <name>GTP</name>
        <dbReference type="ChEBI" id="CHEBI:37565"/>
    </ligand>
</feature>
<dbReference type="EMBL" id="BMOE01000009">
    <property type="protein sequence ID" value="GGJ81361.1"/>
    <property type="molecule type" value="Genomic_DNA"/>
</dbReference>
<evidence type="ECO:0000256" key="11">
    <source>
        <dbReference type="ARBA" id="ARBA00048697"/>
    </source>
</evidence>
<dbReference type="GO" id="GO:0061799">
    <property type="term" value="F:cyclic pyranopterin monophosphate synthase activity"/>
    <property type="evidence" value="ECO:0007669"/>
    <property type="project" value="TreeGrafter"/>
</dbReference>
<feature type="binding site" evidence="12">
    <location>
        <position position="134"/>
    </location>
    <ligand>
        <name>S-adenosyl-L-methionine</name>
        <dbReference type="ChEBI" id="CHEBI:59789"/>
    </ligand>
</feature>
<comment type="similarity">
    <text evidence="12">Belongs to the radical SAM superfamily. MoaA family.</text>
</comment>